<dbReference type="InterPro" id="IPR006311">
    <property type="entry name" value="TAT_signal"/>
</dbReference>
<dbReference type="PROSITE" id="PS51257">
    <property type="entry name" value="PROKAR_LIPOPROTEIN"/>
    <property type="match status" value="1"/>
</dbReference>
<comment type="caution">
    <text evidence="1">The sequence shown here is derived from an EMBL/GenBank/DDBJ whole genome shotgun (WGS) entry which is preliminary data.</text>
</comment>
<protein>
    <submittedName>
        <fullName evidence="1">DUF6517 family protein</fullName>
    </submittedName>
</protein>
<dbReference type="RefSeq" id="WP_224828033.1">
    <property type="nucleotide sequence ID" value="NZ_JAIVEF010000003.1"/>
</dbReference>
<dbReference type="AlphaFoldDB" id="A0ABD5QA14"/>
<accession>A0ABD5QA14</accession>
<dbReference type="InterPro" id="IPR045396">
    <property type="entry name" value="DUF6517"/>
</dbReference>
<organism evidence="1 2">
    <name type="scientific">Saliphagus infecundisoli</name>
    <dbReference type="NCBI Taxonomy" id="1849069"/>
    <lineage>
        <taxon>Archaea</taxon>
        <taxon>Methanobacteriati</taxon>
        <taxon>Methanobacteriota</taxon>
        <taxon>Stenosarchaea group</taxon>
        <taxon>Halobacteria</taxon>
        <taxon>Halobacteriales</taxon>
        <taxon>Natrialbaceae</taxon>
        <taxon>Saliphagus</taxon>
    </lineage>
</organism>
<dbReference type="Pfam" id="PF20127">
    <property type="entry name" value="DUF6517"/>
    <property type="match status" value="1"/>
</dbReference>
<proteinExistence type="predicted"/>
<evidence type="ECO:0000313" key="2">
    <source>
        <dbReference type="Proteomes" id="UP001595925"/>
    </source>
</evidence>
<reference evidence="1 2" key="1">
    <citation type="journal article" date="2019" name="Int. J. Syst. Evol. Microbiol.">
        <title>The Global Catalogue of Microorganisms (GCM) 10K type strain sequencing project: providing services to taxonomists for standard genome sequencing and annotation.</title>
        <authorList>
            <consortium name="The Broad Institute Genomics Platform"/>
            <consortium name="The Broad Institute Genome Sequencing Center for Infectious Disease"/>
            <person name="Wu L."/>
            <person name="Ma J."/>
        </authorList>
    </citation>
    <scope>NUCLEOTIDE SEQUENCE [LARGE SCALE GENOMIC DNA]</scope>
    <source>
        <strain evidence="1 2">CGMCC 1.15824</strain>
    </source>
</reference>
<dbReference type="PROSITE" id="PS51318">
    <property type="entry name" value="TAT"/>
    <property type="match status" value="1"/>
</dbReference>
<sequence length="211" mass="22047">MSPPPSRRRLLAGVATASVAGLAGCLGGAIDDATTHEAAPATVAESSIEEAGYGLEESHEVVEEETVAGQSVEFRNQYVEYARSGDLPGIGEVTAGVFTTVTSPRASVLGRELNPIAEMGPEEIAAYADEQYPELSVRGEPVGERSVESLEATTVTTFSGTVTIEGYEVDALIDVTRLAHEGDHVVAVGVYPEALPGSAGRIETMFEGLDH</sequence>
<gene>
    <name evidence="1" type="ORF">ACFPFO_01925</name>
</gene>
<dbReference type="Proteomes" id="UP001595925">
    <property type="component" value="Unassembled WGS sequence"/>
</dbReference>
<keyword evidence="2" id="KW-1185">Reference proteome</keyword>
<dbReference type="EMBL" id="JBHSJG010000005">
    <property type="protein sequence ID" value="MFC4986555.1"/>
    <property type="molecule type" value="Genomic_DNA"/>
</dbReference>
<evidence type="ECO:0000313" key="1">
    <source>
        <dbReference type="EMBL" id="MFC4986555.1"/>
    </source>
</evidence>
<name>A0ABD5QA14_9EURY</name>